<gene>
    <name evidence="3" type="primary">cph2_2</name>
    <name evidence="3" type="ORF">NCTC12112_00953</name>
</gene>
<dbReference type="Gene3D" id="3.30.70.270">
    <property type="match status" value="2"/>
</dbReference>
<dbReference type="InterPro" id="IPR000014">
    <property type="entry name" value="PAS"/>
</dbReference>
<dbReference type="InterPro" id="IPR029787">
    <property type="entry name" value="Nucleotide_cyclase"/>
</dbReference>
<dbReference type="InterPro" id="IPR043128">
    <property type="entry name" value="Rev_trsase/Diguanyl_cyclase"/>
</dbReference>
<dbReference type="CDD" id="cd01949">
    <property type="entry name" value="GGDEF"/>
    <property type="match status" value="2"/>
</dbReference>
<dbReference type="InterPro" id="IPR035919">
    <property type="entry name" value="EAL_sf"/>
</dbReference>
<dbReference type="Pfam" id="PF00990">
    <property type="entry name" value="GGDEF"/>
    <property type="match status" value="2"/>
</dbReference>
<dbReference type="SMART" id="SM00267">
    <property type="entry name" value="GGDEF"/>
    <property type="match status" value="2"/>
</dbReference>
<dbReference type="PROSITE" id="PS50883">
    <property type="entry name" value="EAL"/>
    <property type="match status" value="1"/>
</dbReference>
<sequence>MNLGKSKTENVYEAFFNLEKMLKRDEYTYLEKLKMLKVLKAKCDISLLGVIILNNKKQIKSDFFWNNSEINNVTIKKFLYNNLFRLFEEASKAEDYITLENNEKIYKIGNASQNNFIFLPVKNIQEDFCIGGILVGKKKEKGNWIKEETKLLKTFALVMEIFYTNKYKYDEFFTQSWIFNEILDNMNVNLYITDIKNDKILFMNKKMKESYNIEEPEGKICWKVLQKGMSKRCDFCPVPRLLDKKDERSSVVWRECGTITGKTYENYDSLIKWTDGSIVHFQESTDITDTLTLKKNVVQDILCEEALNWRAGKAEMAKSIQEAKKNKKNFVVATVDMDDLKMINERYGHIEGDLVIIETMKVIKSFLTEKEFIFRLEGDNFIVVFEDRTEKEVVKLLFECLDKLKARKRELKKEFNFSFCFGTVETHPDEEIFENDIIARADKKLYFQKLKYHKNKIDNYGSGNNVKISANEKDFIYDKDLLYEALVMSTDDFIYICNMKTGRFKYTPAMVEMFNLPSDIIRNPIFLWKNIVHEDDWEKFYQSNMEIGEDQLDYHLVEFRAKNKDGEYVWLRCRGHLMRDEVGEPSIFAGIMTLMGKQNKIDIVTRLLNINEFSKSFEEKIKDYAVETIGMMILGIDDFKQVNEMYDREFGDGVLKMTAQIIQSSLPRNALAYRLDGDQFGILVENTDHDELQNIYDRIKMKFSRQQLFEKSKAFVTISAGCSLYPQDGNNYQELYKYTDYSLQYAKKSGKDKIVFFSNDILEHKSRFLEILRRIRESIENGFEEFEVFYQPQVFCKNTKLKGVEALLRWKCEKFGSISPEEFIPILEESGLIIPVGKWVLKEALKTCKEMLKYDKNITVSINCSFIQLLDENFLNDVKNIISEENVPPENVILELTESCIIKSIETLHERYRQMKEMGIKTAMDDFGTGYSSLGILKQVPANIVKIDRAFVKDIVKSRFDITFIEFITRICHSVDIKVCLEGIETKEEFELVRNLEIDYIQGYYFGKPQPKKNIFENFLIKNKS</sequence>
<evidence type="ECO:0000313" key="3">
    <source>
        <dbReference type="EMBL" id="SQJ00659.1"/>
    </source>
</evidence>
<dbReference type="Gene3D" id="3.20.20.450">
    <property type="entry name" value="EAL domain"/>
    <property type="match status" value="1"/>
</dbReference>
<dbReference type="KEGG" id="ful:C4N20_11965"/>
<evidence type="ECO:0000259" key="1">
    <source>
        <dbReference type="PROSITE" id="PS50883"/>
    </source>
</evidence>
<dbReference type="InterPro" id="IPR001633">
    <property type="entry name" value="EAL_dom"/>
</dbReference>
<evidence type="ECO:0000259" key="2">
    <source>
        <dbReference type="PROSITE" id="PS50887"/>
    </source>
</evidence>
<dbReference type="CDD" id="cd01948">
    <property type="entry name" value="EAL"/>
    <property type="match status" value="1"/>
</dbReference>
<feature type="domain" description="GGDEF" evidence="2">
    <location>
        <begin position="328"/>
        <end position="462"/>
    </location>
</feature>
<proteinExistence type="predicted"/>
<dbReference type="InterPro" id="IPR050706">
    <property type="entry name" value="Cyclic-di-GMP_PDE-like"/>
</dbReference>
<accession>A0AAX2JAN5</accession>
<dbReference type="InterPro" id="IPR000160">
    <property type="entry name" value="GGDEF_dom"/>
</dbReference>
<dbReference type="SUPFAM" id="SSF55073">
    <property type="entry name" value="Nucleotide cyclase"/>
    <property type="match status" value="2"/>
</dbReference>
<dbReference type="PROSITE" id="PS50887">
    <property type="entry name" value="GGDEF"/>
    <property type="match status" value="2"/>
</dbReference>
<dbReference type="RefSeq" id="WP_005976658.1">
    <property type="nucleotide sequence ID" value="NZ_CABKNW010000001.1"/>
</dbReference>
<dbReference type="EMBL" id="LS483487">
    <property type="protein sequence ID" value="SQJ00659.1"/>
    <property type="molecule type" value="Genomic_DNA"/>
</dbReference>
<dbReference type="PANTHER" id="PTHR33121">
    <property type="entry name" value="CYCLIC DI-GMP PHOSPHODIESTERASE PDEF"/>
    <property type="match status" value="1"/>
</dbReference>
<dbReference type="InterPro" id="IPR035965">
    <property type="entry name" value="PAS-like_dom_sf"/>
</dbReference>
<dbReference type="Pfam" id="PF08447">
    <property type="entry name" value="PAS_3"/>
    <property type="match status" value="1"/>
</dbReference>
<organism evidence="3 4">
    <name type="scientific">Fusobacterium ulcerans</name>
    <dbReference type="NCBI Taxonomy" id="861"/>
    <lineage>
        <taxon>Bacteria</taxon>
        <taxon>Fusobacteriati</taxon>
        <taxon>Fusobacteriota</taxon>
        <taxon>Fusobacteriia</taxon>
        <taxon>Fusobacteriales</taxon>
        <taxon>Fusobacteriaceae</taxon>
        <taxon>Fusobacterium</taxon>
    </lineage>
</organism>
<feature type="domain" description="GGDEF" evidence="2">
    <location>
        <begin position="627"/>
        <end position="759"/>
    </location>
</feature>
<dbReference type="GeneID" id="78455531"/>
<feature type="domain" description="EAL" evidence="1">
    <location>
        <begin position="768"/>
        <end position="1023"/>
    </location>
</feature>
<dbReference type="Pfam" id="PF00563">
    <property type="entry name" value="EAL"/>
    <property type="match status" value="1"/>
</dbReference>
<dbReference type="SUPFAM" id="SSF55785">
    <property type="entry name" value="PYP-like sensor domain (PAS domain)"/>
    <property type="match status" value="1"/>
</dbReference>
<dbReference type="Proteomes" id="UP000249008">
    <property type="component" value="Chromosome 1"/>
</dbReference>
<dbReference type="InterPro" id="IPR013655">
    <property type="entry name" value="PAS_fold_3"/>
</dbReference>
<dbReference type="AlphaFoldDB" id="A0AAX2JAN5"/>
<dbReference type="SUPFAM" id="SSF141868">
    <property type="entry name" value="EAL domain-like"/>
    <property type="match status" value="1"/>
</dbReference>
<dbReference type="Gene3D" id="3.30.450.20">
    <property type="entry name" value="PAS domain"/>
    <property type="match status" value="1"/>
</dbReference>
<dbReference type="GO" id="GO:0071111">
    <property type="term" value="F:cyclic-guanylate-specific phosphodiesterase activity"/>
    <property type="evidence" value="ECO:0007669"/>
    <property type="project" value="InterPro"/>
</dbReference>
<protein>
    <submittedName>
        <fullName evidence="3">Bacteriophytochrome cph2</fullName>
    </submittedName>
</protein>
<evidence type="ECO:0000313" key="4">
    <source>
        <dbReference type="Proteomes" id="UP000249008"/>
    </source>
</evidence>
<dbReference type="NCBIfam" id="TIGR00254">
    <property type="entry name" value="GGDEF"/>
    <property type="match status" value="2"/>
</dbReference>
<name>A0AAX2JAN5_9FUSO</name>
<dbReference type="PANTHER" id="PTHR33121:SF70">
    <property type="entry name" value="SIGNALING PROTEIN YKOW"/>
    <property type="match status" value="1"/>
</dbReference>
<dbReference type="CDD" id="cd00130">
    <property type="entry name" value="PAS"/>
    <property type="match status" value="1"/>
</dbReference>
<reference evidence="3 4" key="1">
    <citation type="submission" date="2018-06" db="EMBL/GenBank/DDBJ databases">
        <authorList>
            <consortium name="Pathogen Informatics"/>
            <person name="Doyle S."/>
        </authorList>
    </citation>
    <scope>NUCLEOTIDE SEQUENCE [LARGE SCALE GENOMIC DNA]</scope>
    <source>
        <strain evidence="3 4">NCTC12112</strain>
    </source>
</reference>
<dbReference type="SMART" id="SM00052">
    <property type="entry name" value="EAL"/>
    <property type="match status" value="1"/>
</dbReference>